<reference evidence="5" key="2">
    <citation type="submission" date="2025-09" db="UniProtKB">
        <authorList>
            <consortium name="Ensembl"/>
        </authorList>
    </citation>
    <scope>IDENTIFICATION</scope>
</reference>
<dbReference type="PANTHER" id="PTHR11073">
    <property type="entry name" value="CALRETICULIN AND CALNEXIN"/>
    <property type="match status" value="1"/>
</dbReference>
<evidence type="ECO:0008006" key="7">
    <source>
        <dbReference type="Google" id="ProtNLM"/>
    </source>
</evidence>
<protein>
    <recommendedName>
        <fullName evidence="7">Calreticulin</fullName>
    </recommendedName>
</protein>
<dbReference type="GO" id="GO:0005509">
    <property type="term" value="F:calcium ion binding"/>
    <property type="evidence" value="ECO:0007669"/>
    <property type="project" value="InterPro"/>
</dbReference>
<evidence type="ECO:0000313" key="6">
    <source>
        <dbReference type="Proteomes" id="UP000694392"/>
    </source>
</evidence>
<evidence type="ECO:0000256" key="2">
    <source>
        <dbReference type="ARBA" id="ARBA00010983"/>
    </source>
</evidence>
<keyword evidence="4" id="KW-0143">Chaperone</keyword>
<dbReference type="InterPro" id="IPR013320">
    <property type="entry name" value="ConA-like_dom_sf"/>
</dbReference>
<sequence>LALISIIWKNMWLFSSAFPDRWQKRWVQSQYKSDYGKFRLSPGTTFGDRQKDTGLQTSQSSRYYALSARFKPFSNVGETLVIQFTAKHEQAIDCGGGYIKLFPAGLNQATMNGESTYYIMGHGGILRHVM</sequence>
<keyword evidence="3 4" id="KW-0256">Endoplasmic reticulum</keyword>
<dbReference type="Proteomes" id="UP000694392">
    <property type="component" value="Unplaced"/>
</dbReference>
<dbReference type="PROSITE" id="PS00803">
    <property type="entry name" value="CALRETICULIN_1"/>
    <property type="match status" value="1"/>
</dbReference>
<dbReference type="AlphaFoldDB" id="A0A8D0H4X5"/>
<evidence type="ECO:0000256" key="1">
    <source>
        <dbReference type="ARBA" id="ARBA00004240"/>
    </source>
</evidence>
<dbReference type="GO" id="GO:0006457">
    <property type="term" value="P:protein folding"/>
    <property type="evidence" value="ECO:0007669"/>
    <property type="project" value="InterPro"/>
</dbReference>
<dbReference type="InterPro" id="IPR018124">
    <property type="entry name" value="Calret/calnex_CS"/>
</dbReference>
<dbReference type="Gene3D" id="2.60.120.200">
    <property type="match status" value="1"/>
</dbReference>
<reference evidence="5" key="1">
    <citation type="submission" date="2025-08" db="UniProtKB">
        <authorList>
            <consortium name="Ensembl"/>
        </authorList>
    </citation>
    <scope>IDENTIFICATION</scope>
</reference>
<dbReference type="GO" id="GO:0051082">
    <property type="term" value="F:unfolded protein binding"/>
    <property type="evidence" value="ECO:0007669"/>
    <property type="project" value="InterPro"/>
</dbReference>
<evidence type="ECO:0000256" key="3">
    <source>
        <dbReference type="ARBA" id="ARBA00022824"/>
    </source>
</evidence>
<keyword evidence="6" id="KW-1185">Reference proteome</keyword>
<organism evidence="5 6">
    <name type="scientific">Sphenodon punctatus</name>
    <name type="common">Tuatara</name>
    <name type="synonym">Hatteria punctata</name>
    <dbReference type="NCBI Taxonomy" id="8508"/>
    <lineage>
        <taxon>Eukaryota</taxon>
        <taxon>Metazoa</taxon>
        <taxon>Chordata</taxon>
        <taxon>Craniata</taxon>
        <taxon>Vertebrata</taxon>
        <taxon>Euteleostomi</taxon>
        <taxon>Lepidosauria</taxon>
        <taxon>Sphenodontia</taxon>
        <taxon>Sphenodontidae</taxon>
        <taxon>Sphenodon</taxon>
    </lineage>
</organism>
<feature type="chain" id="PRO_5034564970" description="Calreticulin" evidence="4">
    <location>
        <begin position="18"/>
        <end position="130"/>
    </location>
</feature>
<dbReference type="GO" id="GO:0005789">
    <property type="term" value="C:endoplasmic reticulum membrane"/>
    <property type="evidence" value="ECO:0007669"/>
    <property type="project" value="TreeGrafter"/>
</dbReference>
<name>A0A8D0H4X5_SPHPU</name>
<dbReference type="InterPro" id="IPR001580">
    <property type="entry name" value="Calret/calnex"/>
</dbReference>
<comment type="similarity">
    <text evidence="2 4">Belongs to the calreticulin family.</text>
</comment>
<dbReference type="Pfam" id="PF00262">
    <property type="entry name" value="Calreticulin"/>
    <property type="match status" value="1"/>
</dbReference>
<proteinExistence type="inferred from homology"/>
<dbReference type="GO" id="GO:0036503">
    <property type="term" value="P:ERAD pathway"/>
    <property type="evidence" value="ECO:0007669"/>
    <property type="project" value="TreeGrafter"/>
</dbReference>
<dbReference type="PANTHER" id="PTHR11073:SF16">
    <property type="entry name" value="CALRETICULIN"/>
    <property type="match status" value="1"/>
</dbReference>
<dbReference type="OMA" id="MNGESTY"/>
<dbReference type="GeneTree" id="ENSGT00950000182915"/>
<comment type="subcellular location">
    <subcellularLocation>
        <location evidence="1">Endoplasmic reticulum</location>
    </subcellularLocation>
</comment>
<evidence type="ECO:0000313" key="5">
    <source>
        <dbReference type="Ensembl" id="ENSSPUP00000015365.1"/>
    </source>
</evidence>
<evidence type="ECO:0000256" key="4">
    <source>
        <dbReference type="RuleBase" id="RU362126"/>
    </source>
</evidence>
<dbReference type="SUPFAM" id="SSF49899">
    <property type="entry name" value="Concanavalin A-like lectins/glucanases"/>
    <property type="match status" value="1"/>
</dbReference>
<feature type="signal peptide" evidence="4">
    <location>
        <begin position="1"/>
        <end position="17"/>
    </location>
</feature>
<keyword evidence="4" id="KW-0732">Signal</keyword>
<dbReference type="Ensembl" id="ENSSPUT00000016391.1">
    <property type="protein sequence ID" value="ENSSPUP00000015365.1"/>
    <property type="gene ID" value="ENSSPUG00000011863.1"/>
</dbReference>
<accession>A0A8D0H4X5</accession>